<organism evidence="1 2">
    <name type="scientific">Vibrio chagasii</name>
    <dbReference type="NCBI Taxonomy" id="170679"/>
    <lineage>
        <taxon>Bacteria</taxon>
        <taxon>Pseudomonadati</taxon>
        <taxon>Pseudomonadota</taxon>
        <taxon>Gammaproteobacteria</taxon>
        <taxon>Vibrionales</taxon>
        <taxon>Vibrionaceae</taxon>
        <taxon>Vibrio</taxon>
    </lineage>
</organism>
<sequence>MARYDFQGELQNELTEKLEIAIENVTKSKRKMLAQDLYDLLSISVHSTDLTSEEKWELINSRMGQYLNNYVDSKEKFSEHVMKELNVVRKPLIEA</sequence>
<gene>
    <name evidence="1" type="ORF">F7Q91_02830</name>
</gene>
<dbReference type="AlphaFoldDB" id="A0A7V7THY3"/>
<dbReference type="GeneID" id="77344778"/>
<reference evidence="1 2" key="1">
    <citation type="submission" date="2019-09" db="EMBL/GenBank/DDBJ databases">
        <title>Draft genome sequences of 48 bacterial type strains from the CCUG.</title>
        <authorList>
            <person name="Tunovic T."/>
            <person name="Pineiro-Iglesias B."/>
            <person name="Unosson C."/>
            <person name="Inganas E."/>
            <person name="Ohlen M."/>
            <person name="Cardew S."/>
            <person name="Jensie-Markopoulos S."/>
            <person name="Salva-Serra F."/>
            <person name="Jaen-Luchoro D."/>
            <person name="Karlsson R."/>
            <person name="Svensson-Stadler L."/>
            <person name="Chun J."/>
            <person name="Moore E."/>
        </authorList>
    </citation>
    <scope>NUCLEOTIDE SEQUENCE [LARGE SCALE GENOMIC DNA]</scope>
    <source>
        <strain evidence="1 2">CCUG 48643</strain>
    </source>
</reference>
<dbReference type="EMBL" id="VZPX01000004">
    <property type="protein sequence ID" value="KAB0482355.1"/>
    <property type="molecule type" value="Genomic_DNA"/>
</dbReference>
<accession>A0A7V7THY3</accession>
<dbReference type="RefSeq" id="WP_137406668.1">
    <property type="nucleotide sequence ID" value="NZ_AP025467.1"/>
</dbReference>
<name>A0A7V7THY3_9VIBR</name>
<proteinExistence type="predicted"/>
<protein>
    <submittedName>
        <fullName evidence="1">Uncharacterized protein</fullName>
    </submittedName>
</protein>
<evidence type="ECO:0000313" key="2">
    <source>
        <dbReference type="Proteomes" id="UP000423756"/>
    </source>
</evidence>
<evidence type="ECO:0000313" key="1">
    <source>
        <dbReference type="EMBL" id="KAB0482355.1"/>
    </source>
</evidence>
<comment type="caution">
    <text evidence="1">The sequence shown here is derived from an EMBL/GenBank/DDBJ whole genome shotgun (WGS) entry which is preliminary data.</text>
</comment>
<dbReference type="Proteomes" id="UP000423756">
    <property type="component" value="Unassembled WGS sequence"/>
</dbReference>